<dbReference type="Proteomes" id="UP000252107">
    <property type="component" value="Unassembled WGS sequence"/>
</dbReference>
<feature type="compositionally biased region" description="Low complexity" evidence="1">
    <location>
        <begin position="206"/>
        <end position="234"/>
    </location>
</feature>
<evidence type="ECO:0000256" key="1">
    <source>
        <dbReference type="SAM" id="MobiDB-lite"/>
    </source>
</evidence>
<name>A0A367REK7_9NOSO</name>
<evidence type="ECO:0000313" key="3">
    <source>
        <dbReference type="EMBL" id="RCJ34123.1"/>
    </source>
</evidence>
<dbReference type="PANTHER" id="PTHR41533:SF2">
    <property type="entry name" value="BLR7131 PROTEIN"/>
    <property type="match status" value="1"/>
</dbReference>
<keyword evidence="4" id="KW-1185">Reference proteome</keyword>
<dbReference type="EMBL" id="LXQD01000174">
    <property type="protein sequence ID" value="RCJ34123.1"/>
    <property type="molecule type" value="Genomic_DNA"/>
</dbReference>
<feature type="compositionally biased region" description="Polar residues" evidence="1">
    <location>
        <begin position="155"/>
        <end position="172"/>
    </location>
</feature>
<accession>A0A367REK7</accession>
<feature type="region of interest" description="Disordered" evidence="1">
    <location>
        <begin position="136"/>
        <end position="236"/>
    </location>
</feature>
<dbReference type="InterPro" id="IPR036365">
    <property type="entry name" value="PGBD-like_sf"/>
</dbReference>
<dbReference type="InterPro" id="IPR052905">
    <property type="entry name" value="LD-transpeptidase_YkuD-like"/>
</dbReference>
<dbReference type="InterPro" id="IPR036366">
    <property type="entry name" value="PGBDSf"/>
</dbReference>
<reference evidence="3" key="1">
    <citation type="submission" date="2016-04" db="EMBL/GenBank/DDBJ databases">
        <authorList>
            <person name="Tabuchi Yagui T.R."/>
        </authorList>
    </citation>
    <scope>NUCLEOTIDE SEQUENCE [LARGE SCALE GENOMIC DNA]</scope>
    <source>
        <strain evidence="3">NIES-26</strain>
    </source>
</reference>
<dbReference type="InterPro" id="IPR002477">
    <property type="entry name" value="Peptidoglycan-bd-like"/>
</dbReference>
<feature type="domain" description="Peptidoglycan binding-like" evidence="2">
    <location>
        <begin position="72"/>
        <end position="128"/>
    </location>
</feature>
<evidence type="ECO:0000259" key="2">
    <source>
        <dbReference type="Pfam" id="PF01471"/>
    </source>
</evidence>
<protein>
    <submittedName>
        <fullName evidence="3">Peptidoglycan-binding protein</fullName>
    </submittedName>
</protein>
<dbReference type="Gene3D" id="1.10.101.10">
    <property type="entry name" value="PGBD-like superfamily/PGBD"/>
    <property type="match status" value="2"/>
</dbReference>
<feature type="compositionally biased region" description="Low complexity" evidence="1">
    <location>
        <begin position="136"/>
        <end position="153"/>
    </location>
</feature>
<dbReference type="Pfam" id="PF01471">
    <property type="entry name" value="PG_binding_1"/>
    <property type="match status" value="2"/>
</dbReference>
<dbReference type="SUPFAM" id="SSF47090">
    <property type="entry name" value="PGBD-like"/>
    <property type="match status" value="2"/>
</dbReference>
<feature type="domain" description="Peptidoglycan binding-like" evidence="2">
    <location>
        <begin position="254"/>
        <end position="309"/>
    </location>
</feature>
<dbReference type="AlphaFoldDB" id="A0A367REK7"/>
<proteinExistence type="predicted"/>
<dbReference type="PANTHER" id="PTHR41533">
    <property type="entry name" value="L,D-TRANSPEPTIDASE HI_1667-RELATED"/>
    <property type="match status" value="1"/>
</dbReference>
<organism evidence="3 4">
    <name type="scientific">Nostoc minutum NIES-26</name>
    <dbReference type="NCBI Taxonomy" id="1844469"/>
    <lineage>
        <taxon>Bacteria</taxon>
        <taxon>Bacillati</taxon>
        <taxon>Cyanobacteriota</taxon>
        <taxon>Cyanophyceae</taxon>
        <taxon>Nostocales</taxon>
        <taxon>Nostocaceae</taxon>
        <taxon>Nostoc</taxon>
    </lineage>
</organism>
<comment type="caution">
    <text evidence="3">The sequence shown here is derived from an EMBL/GenBank/DDBJ whole genome shotgun (WGS) entry which is preliminary data.</text>
</comment>
<evidence type="ECO:0000313" key="4">
    <source>
        <dbReference type="Proteomes" id="UP000252107"/>
    </source>
</evidence>
<sequence length="315" mass="34034">MKGSLKASILNYLRSPKAFRFLSVNKFYWLLLCSTSLLIGSSGVVSIAAQQEIAQVNVGNNINRPTLKVGSQGERVSELQAALKLLGFYSDTVNGVYNENTANAVSRFKQAVGLNPDGIVDAATWQRLFPNGLAATPSVSSNPTPNSASNLTTFPVPTQSSTIVPTQTTTIQGVPLKPEPRPATTQAVDPKPEPRPAKRKPNTTQRSQTTPKRPSTPTRSTSNTRNTTTTRTSQIPGVQYTSEGWPILRLGMQNPEVTKLQQRLQRLGFLKGGIDGDFGPTTEEAVKAAQKRYGLEADGVVGGGTWEVLLRRSSR</sequence>
<gene>
    <name evidence="3" type="ORF">A6770_17490</name>
</gene>